<feature type="domain" description="CENP-V/GFA" evidence="5">
    <location>
        <begin position="8"/>
        <end position="116"/>
    </location>
</feature>
<dbReference type="PROSITE" id="PS51891">
    <property type="entry name" value="CENP_V_GFA"/>
    <property type="match status" value="1"/>
</dbReference>
<dbReference type="Gene3D" id="3.90.1590.10">
    <property type="entry name" value="glutathione-dependent formaldehyde- activating enzyme (gfa)"/>
    <property type="match status" value="1"/>
</dbReference>
<evidence type="ECO:0000259" key="5">
    <source>
        <dbReference type="PROSITE" id="PS51891"/>
    </source>
</evidence>
<gene>
    <name evidence="6" type="ORF">P2G67_01255</name>
</gene>
<evidence type="ECO:0000256" key="4">
    <source>
        <dbReference type="ARBA" id="ARBA00023239"/>
    </source>
</evidence>
<keyword evidence="4" id="KW-0456">Lyase</keyword>
<dbReference type="InterPro" id="IPR011057">
    <property type="entry name" value="Mss4-like_sf"/>
</dbReference>
<evidence type="ECO:0000313" key="7">
    <source>
        <dbReference type="Proteomes" id="UP001215503"/>
    </source>
</evidence>
<organism evidence="6 7">
    <name type="scientific">Aquibaculum arenosum</name>
    <dbReference type="NCBI Taxonomy" id="3032591"/>
    <lineage>
        <taxon>Bacteria</taxon>
        <taxon>Pseudomonadati</taxon>
        <taxon>Pseudomonadota</taxon>
        <taxon>Alphaproteobacteria</taxon>
        <taxon>Rhodospirillales</taxon>
        <taxon>Rhodovibrionaceae</taxon>
        <taxon>Aquibaculum</taxon>
    </lineage>
</organism>
<comment type="similarity">
    <text evidence="1">Belongs to the Gfa family.</text>
</comment>
<dbReference type="SUPFAM" id="SSF51316">
    <property type="entry name" value="Mss4-like"/>
    <property type="match status" value="1"/>
</dbReference>
<evidence type="ECO:0000256" key="3">
    <source>
        <dbReference type="ARBA" id="ARBA00022833"/>
    </source>
</evidence>
<dbReference type="RefSeq" id="WP_275819220.1">
    <property type="nucleotide sequence ID" value="NZ_JARHUD010000001.1"/>
</dbReference>
<name>A0ABT5YK09_9PROT</name>
<accession>A0ABT5YK09</accession>
<dbReference type="PANTHER" id="PTHR33337">
    <property type="entry name" value="GFA DOMAIN-CONTAINING PROTEIN"/>
    <property type="match status" value="1"/>
</dbReference>
<proteinExistence type="inferred from homology"/>
<reference evidence="6 7" key="1">
    <citation type="submission" date="2023-03" db="EMBL/GenBank/DDBJ databases">
        <title>Fodinicurvata sp. CAU 1616 isolated from sea sendiment.</title>
        <authorList>
            <person name="Kim W."/>
        </authorList>
    </citation>
    <scope>NUCLEOTIDE SEQUENCE [LARGE SCALE GENOMIC DNA]</scope>
    <source>
        <strain evidence="6 7">CAU 1616</strain>
    </source>
</reference>
<evidence type="ECO:0000256" key="1">
    <source>
        <dbReference type="ARBA" id="ARBA00005495"/>
    </source>
</evidence>
<keyword evidence="3" id="KW-0862">Zinc</keyword>
<dbReference type="InterPro" id="IPR006913">
    <property type="entry name" value="CENP-V/GFA"/>
</dbReference>
<evidence type="ECO:0000313" key="6">
    <source>
        <dbReference type="EMBL" id="MDF2094599.1"/>
    </source>
</evidence>
<keyword evidence="2" id="KW-0479">Metal-binding</keyword>
<dbReference type="EMBL" id="JARHUD010000001">
    <property type="protein sequence ID" value="MDF2094599.1"/>
    <property type="molecule type" value="Genomic_DNA"/>
</dbReference>
<dbReference type="PANTHER" id="PTHR33337:SF40">
    <property type="entry name" value="CENP-V_GFA DOMAIN-CONTAINING PROTEIN-RELATED"/>
    <property type="match status" value="1"/>
</dbReference>
<protein>
    <submittedName>
        <fullName evidence="6">GFA family protein</fullName>
    </submittedName>
</protein>
<sequence>MVDDKTIYRGSCFCGAVEVAVSGEPFAMGYCHCKDCRAWSAGPVNAFALWGPDAVEVTKGEEFLAGYNKTEDSHRRFCSRCGGHVMTRHVPGEFVDVYAAVLPDLTFKPQVHVNYASAVLRIPDGLPKLKDFPTEMGGSGETMRE</sequence>
<dbReference type="Pfam" id="PF04828">
    <property type="entry name" value="GFA"/>
    <property type="match status" value="1"/>
</dbReference>
<dbReference type="Proteomes" id="UP001215503">
    <property type="component" value="Unassembled WGS sequence"/>
</dbReference>
<evidence type="ECO:0000256" key="2">
    <source>
        <dbReference type="ARBA" id="ARBA00022723"/>
    </source>
</evidence>
<keyword evidence="7" id="KW-1185">Reference proteome</keyword>
<comment type="caution">
    <text evidence="6">The sequence shown here is derived from an EMBL/GenBank/DDBJ whole genome shotgun (WGS) entry which is preliminary data.</text>
</comment>